<evidence type="ECO:0000313" key="1">
    <source>
        <dbReference type="EMBL" id="KAI3746854.1"/>
    </source>
</evidence>
<organism evidence="1 2">
    <name type="scientific">Arctium lappa</name>
    <name type="common">Greater burdock</name>
    <name type="synonym">Lappa major</name>
    <dbReference type="NCBI Taxonomy" id="4217"/>
    <lineage>
        <taxon>Eukaryota</taxon>
        <taxon>Viridiplantae</taxon>
        <taxon>Streptophyta</taxon>
        <taxon>Embryophyta</taxon>
        <taxon>Tracheophyta</taxon>
        <taxon>Spermatophyta</taxon>
        <taxon>Magnoliopsida</taxon>
        <taxon>eudicotyledons</taxon>
        <taxon>Gunneridae</taxon>
        <taxon>Pentapetalae</taxon>
        <taxon>asterids</taxon>
        <taxon>campanulids</taxon>
        <taxon>Asterales</taxon>
        <taxon>Asteraceae</taxon>
        <taxon>Carduoideae</taxon>
        <taxon>Cardueae</taxon>
        <taxon>Arctiinae</taxon>
        <taxon>Arctium</taxon>
    </lineage>
</organism>
<reference evidence="2" key="1">
    <citation type="journal article" date="2022" name="Mol. Ecol. Resour.">
        <title>The genomes of chicory, endive, great burdock and yacon provide insights into Asteraceae palaeo-polyploidization history and plant inulin production.</title>
        <authorList>
            <person name="Fan W."/>
            <person name="Wang S."/>
            <person name="Wang H."/>
            <person name="Wang A."/>
            <person name="Jiang F."/>
            <person name="Liu H."/>
            <person name="Zhao H."/>
            <person name="Xu D."/>
            <person name="Zhang Y."/>
        </authorList>
    </citation>
    <scope>NUCLEOTIDE SEQUENCE [LARGE SCALE GENOMIC DNA]</scope>
    <source>
        <strain evidence="2">cv. Niubang</strain>
    </source>
</reference>
<accession>A0ACB9DJN0</accession>
<name>A0ACB9DJN0_ARCLA</name>
<keyword evidence="2" id="KW-1185">Reference proteome</keyword>
<protein>
    <submittedName>
        <fullName evidence="1">Uncharacterized protein</fullName>
    </submittedName>
</protein>
<comment type="caution">
    <text evidence="1">The sequence shown here is derived from an EMBL/GenBank/DDBJ whole genome shotgun (WGS) entry which is preliminary data.</text>
</comment>
<proteinExistence type="predicted"/>
<sequence length="68" mass="7843">MDLKYVYGPEDVVFDEETLIDEFDTFDDDVVIKTADDPPQGKDVHKYTVEKHTTMNANEDETTNDLDD</sequence>
<reference evidence="1 2" key="2">
    <citation type="journal article" date="2022" name="Mol. Ecol. Resour.">
        <title>The genomes of chicory, endive, great burdock and yacon provide insights into Asteraceae paleo-polyploidization history and plant inulin production.</title>
        <authorList>
            <person name="Fan W."/>
            <person name="Wang S."/>
            <person name="Wang H."/>
            <person name="Wang A."/>
            <person name="Jiang F."/>
            <person name="Liu H."/>
            <person name="Zhao H."/>
            <person name="Xu D."/>
            <person name="Zhang Y."/>
        </authorList>
    </citation>
    <scope>NUCLEOTIDE SEQUENCE [LARGE SCALE GENOMIC DNA]</scope>
    <source>
        <strain evidence="2">cv. Niubang</strain>
    </source>
</reference>
<gene>
    <name evidence="1" type="ORF">L6452_09296</name>
</gene>
<dbReference type="EMBL" id="CM042049">
    <property type="protein sequence ID" value="KAI3746854.1"/>
    <property type="molecule type" value="Genomic_DNA"/>
</dbReference>
<dbReference type="Proteomes" id="UP001055879">
    <property type="component" value="Linkage Group LG03"/>
</dbReference>
<evidence type="ECO:0000313" key="2">
    <source>
        <dbReference type="Proteomes" id="UP001055879"/>
    </source>
</evidence>